<evidence type="ECO:0000256" key="7">
    <source>
        <dbReference type="ARBA" id="ARBA00022842"/>
    </source>
</evidence>
<evidence type="ECO:0000313" key="10">
    <source>
        <dbReference type="EMBL" id="MBR9970403.1"/>
    </source>
</evidence>
<evidence type="ECO:0000256" key="8">
    <source>
        <dbReference type="ARBA" id="ARBA00022909"/>
    </source>
</evidence>
<protein>
    <recommendedName>
        <fullName evidence="4">dihydropteroate synthase</fullName>
        <ecNumber evidence="4">2.5.1.15</ecNumber>
    </recommendedName>
</protein>
<keyword evidence="6" id="KW-0479">Metal-binding</keyword>
<feature type="domain" description="Pterin-binding" evidence="9">
    <location>
        <begin position="117"/>
        <end position="369"/>
    </location>
</feature>
<comment type="caution">
    <text evidence="10">The sequence shown here is derived from an EMBL/GenBank/DDBJ whole genome shotgun (WGS) entry which is preliminary data.</text>
</comment>
<dbReference type="CDD" id="cd00739">
    <property type="entry name" value="DHPS"/>
    <property type="match status" value="1"/>
</dbReference>
<evidence type="ECO:0000256" key="3">
    <source>
        <dbReference type="ARBA" id="ARBA00004763"/>
    </source>
</evidence>
<dbReference type="GO" id="GO:0004156">
    <property type="term" value="F:dihydropteroate synthase activity"/>
    <property type="evidence" value="ECO:0007669"/>
    <property type="project" value="UniProtKB-EC"/>
</dbReference>
<dbReference type="InterPro" id="IPR045031">
    <property type="entry name" value="DHP_synth-like"/>
</dbReference>
<accession>A0ABS5I9I4</accession>
<name>A0ABS5I9I4_9PROT</name>
<dbReference type="NCBIfam" id="TIGR01496">
    <property type="entry name" value="DHPS"/>
    <property type="match status" value="1"/>
</dbReference>
<dbReference type="InterPro" id="IPR000489">
    <property type="entry name" value="Pterin-binding_dom"/>
</dbReference>
<dbReference type="PANTHER" id="PTHR20941:SF1">
    <property type="entry name" value="FOLIC ACID SYNTHESIS PROTEIN FOL1"/>
    <property type="match status" value="1"/>
</dbReference>
<sequence length="378" mass="39433">MSATVTSAFRRSPALPRGFVREDDVYLLPAGLVAGEQAAAAVIGGHGWPIADGALAFTSAGLIWREGGEAWIALAPYAELVNWAEAEGEEMARHVGRTVRRIGGKRRPWAGLSLERPRIMGVVNATPDSFSDGGRNLVAQTAIANALAMVESGADIIDVGGESTRPGAQPVPVDEEINRVLPIITALAEWNVTVSIDTRHAPVMEAAMAAGAKIINDVTALEGAGAVQVAAKTGAAVIVMHMQGQPQTMQADPRYACAPLEVYDYLAARVAACEAGGISRERIMVDPGIGFGKNLSHNAQILATLPLLHGLGCPVLLAASRKTFVSQLSQGEPPTQRLPGTLAAHLAGLNAGVQALRVHDVAETVQALKVWRALSAAG</sequence>
<keyword evidence="11" id="KW-1185">Reference proteome</keyword>
<keyword evidence="8" id="KW-0289">Folate biosynthesis</keyword>
<keyword evidence="5 10" id="KW-0808">Transferase</keyword>
<dbReference type="PANTHER" id="PTHR20941">
    <property type="entry name" value="FOLATE SYNTHESIS PROTEINS"/>
    <property type="match status" value="1"/>
</dbReference>
<dbReference type="PROSITE" id="PS00792">
    <property type="entry name" value="DHPS_1"/>
    <property type="match status" value="1"/>
</dbReference>
<comment type="catalytic activity">
    <reaction evidence="1">
        <text>(7,8-dihydropterin-6-yl)methyl diphosphate + 4-aminobenzoate = 7,8-dihydropteroate + diphosphate</text>
        <dbReference type="Rhea" id="RHEA:19949"/>
        <dbReference type="ChEBI" id="CHEBI:17836"/>
        <dbReference type="ChEBI" id="CHEBI:17839"/>
        <dbReference type="ChEBI" id="CHEBI:33019"/>
        <dbReference type="ChEBI" id="CHEBI:72950"/>
        <dbReference type="EC" id="2.5.1.15"/>
    </reaction>
</comment>
<evidence type="ECO:0000313" key="11">
    <source>
        <dbReference type="Proteomes" id="UP000680714"/>
    </source>
</evidence>
<evidence type="ECO:0000259" key="9">
    <source>
        <dbReference type="PROSITE" id="PS50972"/>
    </source>
</evidence>
<dbReference type="EMBL" id="JAGTUF010000001">
    <property type="protein sequence ID" value="MBR9970403.1"/>
    <property type="molecule type" value="Genomic_DNA"/>
</dbReference>
<dbReference type="SUPFAM" id="SSF51717">
    <property type="entry name" value="Dihydropteroate synthetase-like"/>
    <property type="match status" value="1"/>
</dbReference>
<dbReference type="Pfam" id="PF00809">
    <property type="entry name" value="Pterin_bind"/>
    <property type="match status" value="1"/>
</dbReference>
<dbReference type="Proteomes" id="UP000680714">
    <property type="component" value="Unassembled WGS sequence"/>
</dbReference>
<comment type="pathway">
    <text evidence="3">Cofactor biosynthesis; tetrahydrofolate biosynthesis; 7,8-dihydrofolate from 2-amino-4-hydroxy-6-hydroxymethyl-7,8-dihydropteridine diphosphate and 4-aminobenzoate: step 1/2.</text>
</comment>
<proteinExistence type="predicted"/>
<dbReference type="EC" id="2.5.1.15" evidence="4"/>
<dbReference type="Gene3D" id="3.20.20.20">
    <property type="entry name" value="Dihydropteroate synthase-like"/>
    <property type="match status" value="1"/>
</dbReference>
<dbReference type="InterPro" id="IPR011005">
    <property type="entry name" value="Dihydropteroate_synth-like_sf"/>
</dbReference>
<dbReference type="PROSITE" id="PS00793">
    <property type="entry name" value="DHPS_2"/>
    <property type="match status" value="1"/>
</dbReference>
<reference evidence="10 11" key="1">
    <citation type="submission" date="2021-04" db="EMBL/GenBank/DDBJ databases">
        <title>Magnetospirillum sulfuroxidans sp. nov., a facultative chemolithoautotrophic sulfur-oxidizing alphaproteobacterium isolated from freshwater sediment and proposals for Paramagetospirillum gen. nov., and Magnetospirillaceae fam. nov.</title>
        <authorList>
            <person name="Koziaeva V."/>
            <person name="Geelhoed J.S."/>
            <person name="Sorokin D.Y."/>
            <person name="Grouzdev D.S."/>
        </authorList>
    </citation>
    <scope>NUCLEOTIDE SEQUENCE [LARGE SCALE GENOMIC DNA]</scope>
    <source>
        <strain evidence="10 11">J10</strain>
    </source>
</reference>
<evidence type="ECO:0000256" key="4">
    <source>
        <dbReference type="ARBA" id="ARBA00012458"/>
    </source>
</evidence>
<evidence type="ECO:0000256" key="5">
    <source>
        <dbReference type="ARBA" id="ARBA00022679"/>
    </source>
</evidence>
<evidence type="ECO:0000256" key="2">
    <source>
        <dbReference type="ARBA" id="ARBA00001946"/>
    </source>
</evidence>
<dbReference type="PROSITE" id="PS50972">
    <property type="entry name" value="PTERIN_BINDING"/>
    <property type="match status" value="1"/>
</dbReference>
<evidence type="ECO:0000256" key="6">
    <source>
        <dbReference type="ARBA" id="ARBA00022723"/>
    </source>
</evidence>
<comment type="cofactor">
    <cofactor evidence="2">
        <name>Mg(2+)</name>
        <dbReference type="ChEBI" id="CHEBI:18420"/>
    </cofactor>
</comment>
<gene>
    <name evidence="10" type="primary">folP</name>
    <name evidence="10" type="ORF">KEC16_01590</name>
</gene>
<organism evidence="10 11">
    <name type="scientific">Magnetospirillum sulfuroxidans</name>
    <dbReference type="NCBI Taxonomy" id="611300"/>
    <lineage>
        <taxon>Bacteria</taxon>
        <taxon>Pseudomonadati</taxon>
        <taxon>Pseudomonadota</taxon>
        <taxon>Alphaproteobacteria</taxon>
        <taxon>Rhodospirillales</taxon>
        <taxon>Rhodospirillaceae</taxon>
        <taxon>Magnetospirillum</taxon>
    </lineage>
</organism>
<evidence type="ECO:0000256" key="1">
    <source>
        <dbReference type="ARBA" id="ARBA00000012"/>
    </source>
</evidence>
<keyword evidence="7" id="KW-0460">Magnesium</keyword>
<dbReference type="InterPro" id="IPR006390">
    <property type="entry name" value="DHP_synth_dom"/>
</dbReference>